<keyword evidence="3" id="KW-0812">Transmembrane</keyword>
<organism evidence="6 7">
    <name type="scientific">Corynebacterium matruchotii</name>
    <dbReference type="NCBI Taxonomy" id="43768"/>
    <lineage>
        <taxon>Bacteria</taxon>
        <taxon>Bacillati</taxon>
        <taxon>Actinomycetota</taxon>
        <taxon>Actinomycetes</taxon>
        <taxon>Mycobacteriales</taxon>
        <taxon>Corynebacteriaceae</taxon>
        <taxon>Corynebacterium</taxon>
    </lineage>
</organism>
<sequence length="327" mass="33450">MSHTLTATRPASKSTAPHPIVNWMINNGALVGLIIICVGLFIATPHFLTTTNLINVGIQTATVAILAFGMTFVIVSAGIDLAVGSVAACSAMVSAVCFAKLGLPDWLMIIVGLLVGLLAGAISGLAIAYGRLTAFIATLAMMSIARGVTLVISKGNPMSAPPSVTMLGKNYFGIPMPIVMMALSGVICWFILSRTVIGRNMYAIGGNEEAARLSGIPVKSIQVIVYCLSGLFAGLAGLVIMGRLSSAQPQAALGYELDAIAAVVIGGASLAGGSGKASGTLVGAILLAVIRNGLNILNVPSFWQQIVIGIVIALAVGFDVVRNKTST</sequence>
<dbReference type="PANTHER" id="PTHR32196">
    <property type="entry name" value="ABC TRANSPORTER PERMEASE PROTEIN YPHD-RELATED-RELATED"/>
    <property type="match status" value="1"/>
</dbReference>
<dbReference type="InterPro" id="IPR001851">
    <property type="entry name" value="ABC_transp_permease"/>
</dbReference>
<keyword evidence="4" id="KW-1133">Transmembrane helix</keyword>
<evidence type="ECO:0000256" key="4">
    <source>
        <dbReference type="ARBA" id="ARBA00022989"/>
    </source>
</evidence>
<dbReference type="GeneID" id="84573274"/>
<dbReference type="RefSeq" id="WP_005524513.1">
    <property type="nucleotide sequence ID" value="NZ_CAJPQJ010000003.1"/>
</dbReference>
<keyword evidence="2" id="KW-1003">Cell membrane</keyword>
<evidence type="ECO:0000256" key="5">
    <source>
        <dbReference type="ARBA" id="ARBA00023136"/>
    </source>
</evidence>
<evidence type="ECO:0000313" key="6">
    <source>
        <dbReference type="EMBL" id="SPW23912.1"/>
    </source>
</evidence>
<proteinExistence type="predicted"/>
<comment type="subcellular location">
    <subcellularLocation>
        <location evidence="1">Cell membrane</location>
        <topology evidence="1">Multi-pass membrane protein</topology>
    </subcellularLocation>
</comment>
<evidence type="ECO:0000256" key="1">
    <source>
        <dbReference type="ARBA" id="ARBA00004651"/>
    </source>
</evidence>
<dbReference type="Proteomes" id="UP000249886">
    <property type="component" value="Unassembled WGS sequence"/>
</dbReference>
<evidence type="ECO:0000256" key="3">
    <source>
        <dbReference type="ARBA" id="ARBA00022692"/>
    </source>
</evidence>
<evidence type="ECO:0000256" key="2">
    <source>
        <dbReference type="ARBA" id="ARBA00022475"/>
    </source>
</evidence>
<dbReference type="EMBL" id="UARK01000001">
    <property type="protein sequence ID" value="SPW23912.1"/>
    <property type="molecule type" value="Genomic_DNA"/>
</dbReference>
<dbReference type="AlphaFoldDB" id="A0A3S4YXI7"/>
<accession>A0A3S4YXI7</accession>
<dbReference type="GO" id="GO:0005886">
    <property type="term" value="C:plasma membrane"/>
    <property type="evidence" value="ECO:0007669"/>
    <property type="project" value="UniProtKB-SubCell"/>
</dbReference>
<evidence type="ECO:0000313" key="7">
    <source>
        <dbReference type="Proteomes" id="UP000249886"/>
    </source>
</evidence>
<dbReference type="CDD" id="cd06579">
    <property type="entry name" value="TM_PBP1_transp_AraH_like"/>
    <property type="match status" value="1"/>
</dbReference>
<dbReference type="GO" id="GO:0022857">
    <property type="term" value="F:transmembrane transporter activity"/>
    <property type="evidence" value="ECO:0007669"/>
    <property type="project" value="InterPro"/>
</dbReference>
<gene>
    <name evidence="6" type="primary">rbsC_1</name>
    <name evidence="6" type="ORF">NCTC10254_00275</name>
</gene>
<comment type="caution">
    <text evidence="6">The sequence shown here is derived from an EMBL/GenBank/DDBJ whole genome shotgun (WGS) entry which is preliminary data.</text>
</comment>
<protein>
    <submittedName>
        <fullName evidence="6">ABC transporter permease</fullName>
    </submittedName>
</protein>
<reference evidence="6 7" key="1">
    <citation type="submission" date="2018-06" db="EMBL/GenBank/DDBJ databases">
        <authorList>
            <consortium name="Pathogen Informatics"/>
            <person name="Doyle S."/>
        </authorList>
    </citation>
    <scope>NUCLEOTIDE SEQUENCE [LARGE SCALE GENOMIC DNA]</scope>
    <source>
        <strain evidence="6 7">NCTC10254</strain>
    </source>
</reference>
<name>A0A3S4YXI7_9CORY</name>
<keyword evidence="5" id="KW-0472">Membrane</keyword>
<dbReference type="Pfam" id="PF02653">
    <property type="entry name" value="BPD_transp_2"/>
    <property type="match status" value="1"/>
</dbReference>